<protein>
    <submittedName>
        <fullName evidence="2">Uncharacterized protein</fullName>
    </submittedName>
</protein>
<evidence type="ECO:0000313" key="2">
    <source>
        <dbReference type="EMBL" id="ETS81651.1"/>
    </source>
</evidence>
<dbReference type="RefSeq" id="XP_007833425.1">
    <property type="nucleotide sequence ID" value="XM_007835234.1"/>
</dbReference>
<dbReference type="AlphaFoldDB" id="W3X901"/>
<dbReference type="InParanoid" id="W3X901"/>
<feature type="region of interest" description="Disordered" evidence="1">
    <location>
        <begin position="1"/>
        <end position="84"/>
    </location>
</feature>
<dbReference type="STRING" id="1229662.W3X901"/>
<organism evidence="2 3">
    <name type="scientific">Pestalotiopsis fici (strain W106-1 / CGMCC3.15140)</name>
    <dbReference type="NCBI Taxonomy" id="1229662"/>
    <lineage>
        <taxon>Eukaryota</taxon>
        <taxon>Fungi</taxon>
        <taxon>Dikarya</taxon>
        <taxon>Ascomycota</taxon>
        <taxon>Pezizomycotina</taxon>
        <taxon>Sordariomycetes</taxon>
        <taxon>Xylariomycetidae</taxon>
        <taxon>Amphisphaeriales</taxon>
        <taxon>Sporocadaceae</taxon>
        <taxon>Pestalotiopsis</taxon>
    </lineage>
</organism>
<reference evidence="3" key="1">
    <citation type="journal article" date="2015" name="BMC Genomics">
        <title>Genomic and transcriptomic analysis of the endophytic fungus Pestalotiopsis fici reveals its lifestyle and high potential for synthesis of natural products.</title>
        <authorList>
            <person name="Wang X."/>
            <person name="Zhang X."/>
            <person name="Liu L."/>
            <person name="Xiang M."/>
            <person name="Wang W."/>
            <person name="Sun X."/>
            <person name="Che Y."/>
            <person name="Guo L."/>
            <person name="Liu G."/>
            <person name="Guo L."/>
            <person name="Wang C."/>
            <person name="Yin W.B."/>
            <person name="Stadler M."/>
            <person name="Zhang X."/>
            <person name="Liu X."/>
        </authorList>
    </citation>
    <scope>NUCLEOTIDE SEQUENCE [LARGE SCALE GENOMIC DNA]</scope>
    <source>
        <strain evidence="3">W106-1 / CGMCC3.15140</strain>
    </source>
</reference>
<dbReference type="KEGG" id="pfy:PFICI_06653"/>
<dbReference type="Proteomes" id="UP000030651">
    <property type="component" value="Unassembled WGS sequence"/>
</dbReference>
<proteinExistence type="predicted"/>
<evidence type="ECO:0000313" key="3">
    <source>
        <dbReference type="Proteomes" id="UP000030651"/>
    </source>
</evidence>
<gene>
    <name evidence="2" type="ORF">PFICI_06653</name>
</gene>
<dbReference type="HOGENOM" id="CLU_844962_0_0_1"/>
<name>W3X901_PESFW</name>
<keyword evidence="3" id="KW-1185">Reference proteome</keyword>
<sequence length="329" mass="35970">MNRSTKEVRFSSDMARPTYCEFPRGDEDNWPMAETFLLPETPSASPSPFPGSGSRSRSRSRSNNTQERMVTASPSPSPMRSSTTLRQSFSDFGDGAVLNPANKAFVATVNLAARSTTRGPVQALWNLILYSWFPPSDYIVCFPETGVDNGVCVSELRWVAPPPASFMLGPQHSLSVSTSTFPLPGPAATVEGNGYFGHRRRNPSMDATMSAGTVASAEPCIFMVQCWSSAADTSAGWRAAREAFARYLYARVAPGRRMLCAIAVGARCEVYGWDGAMGSGVPEMGRRHRDVLDLCDIEGRILLENQLAFVEKHGLIYAKATREWSARVM</sequence>
<dbReference type="GeneID" id="19271666"/>
<feature type="compositionally biased region" description="Low complexity" evidence="1">
    <location>
        <begin position="42"/>
        <end position="55"/>
    </location>
</feature>
<evidence type="ECO:0000256" key="1">
    <source>
        <dbReference type="SAM" id="MobiDB-lite"/>
    </source>
</evidence>
<dbReference type="OrthoDB" id="4750454at2759"/>
<accession>W3X901</accession>
<dbReference type="EMBL" id="KI912112">
    <property type="protein sequence ID" value="ETS81651.1"/>
    <property type="molecule type" value="Genomic_DNA"/>
</dbReference>
<feature type="compositionally biased region" description="Basic and acidic residues" evidence="1">
    <location>
        <begin position="1"/>
        <end position="10"/>
    </location>
</feature>